<dbReference type="Pfam" id="PF13460">
    <property type="entry name" value="NAD_binding_10"/>
    <property type="match status" value="1"/>
</dbReference>
<dbReference type="InterPro" id="IPR016040">
    <property type="entry name" value="NAD(P)-bd_dom"/>
</dbReference>
<proteinExistence type="predicted"/>
<dbReference type="EMBL" id="JBHSBI010000063">
    <property type="protein sequence ID" value="MFC4016235.1"/>
    <property type="molecule type" value="Genomic_DNA"/>
</dbReference>
<feature type="domain" description="NAD(P)-binding" evidence="1">
    <location>
        <begin position="6"/>
        <end position="184"/>
    </location>
</feature>
<evidence type="ECO:0000259" key="1">
    <source>
        <dbReference type="Pfam" id="PF13460"/>
    </source>
</evidence>
<dbReference type="InterPro" id="IPR036291">
    <property type="entry name" value="NAD(P)-bd_dom_sf"/>
</dbReference>
<dbReference type="Proteomes" id="UP001595851">
    <property type="component" value="Unassembled WGS sequence"/>
</dbReference>
<dbReference type="InterPro" id="IPR051604">
    <property type="entry name" value="Ergot_Alk_Oxidoreductase"/>
</dbReference>
<dbReference type="RefSeq" id="WP_379536026.1">
    <property type="nucleotide sequence ID" value="NZ_JBHSBI010000063.1"/>
</dbReference>
<dbReference type="SUPFAM" id="SSF51735">
    <property type="entry name" value="NAD(P)-binding Rossmann-fold domains"/>
    <property type="match status" value="1"/>
</dbReference>
<keyword evidence="3" id="KW-1185">Reference proteome</keyword>
<sequence length="288" mass="30206">MILVTGATGIIGRPLVDLLAGANAKVRAVTRTTAPAALSATVPATVEVVIGEPTQPSTLAGHLDGVTALFLHPRAVGEAAAELVALAKKHGVRRVVALSAINIDEPLDHQPSRFRGDHNKEAEEAAADSGLEWTSLRASSFAVNTLTSWGGQIKAGDVVRGPYAGFAETPIDERDLAAVAAHALLTDDLVNQRTYLTGPQALTHAQMVEIIGRAIGRPLSYAEVPPEAAARGLIAHGIPEPFVTALMARYARDLGKSPRVTDDMARILGRPARTFASWAEERASAFGG</sequence>
<gene>
    <name evidence="2" type="ORF">ACFOY2_54135</name>
</gene>
<evidence type="ECO:0000313" key="3">
    <source>
        <dbReference type="Proteomes" id="UP001595851"/>
    </source>
</evidence>
<name>A0ABV8GQI8_9ACTN</name>
<dbReference type="Gene3D" id="3.40.50.720">
    <property type="entry name" value="NAD(P)-binding Rossmann-like Domain"/>
    <property type="match status" value="1"/>
</dbReference>
<reference evidence="3" key="1">
    <citation type="journal article" date="2019" name="Int. J. Syst. Evol. Microbiol.">
        <title>The Global Catalogue of Microorganisms (GCM) 10K type strain sequencing project: providing services to taxonomists for standard genome sequencing and annotation.</title>
        <authorList>
            <consortium name="The Broad Institute Genomics Platform"/>
            <consortium name="The Broad Institute Genome Sequencing Center for Infectious Disease"/>
            <person name="Wu L."/>
            <person name="Ma J."/>
        </authorList>
    </citation>
    <scope>NUCLEOTIDE SEQUENCE [LARGE SCALE GENOMIC DNA]</scope>
    <source>
        <strain evidence="3">TBRC 1276</strain>
    </source>
</reference>
<protein>
    <submittedName>
        <fullName evidence="2">NAD(P)H-binding protein</fullName>
    </submittedName>
</protein>
<organism evidence="2 3">
    <name type="scientific">Nonomuraea purpurea</name>
    <dbReference type="NCBI Taxonomy" id="1849276"/>
    <lineage>
        <taxon>Bacteria</taxon>
        <taxon>Bacillati</taxon>
        <taxon>Actinomycetota</taxon>
        <taxon>Actinomycetes</taxon>
        <taxon>Streptosporangiales</taxon>
        <taxon>Streptosporangiaceae</taxon>
        <taxon>Nonomuraea</taxon>
    </lineage>
</organism>
<evidence type="ECO:0000313" key="2">
    <source>
        <dbReference type="EMBL" id="MFC4016235.1"/>
    </source>
</evidence>
<dbReference type="Gene3D" id="3.90.25.10">
    <property type="entry name" value="UDP-galactose 4-epimerase, domain 1"/>
    <property type="match status" value="1"/>
</dbReference>
<dbReference type="PANTHER" id="PTHR43162">
    <property type="match status" value="1"/>
</dbReference>
<dbReference type="PANTHER" id="PTHR43162:SF1">
    <property type="entry name" value="PRESTALK A DIFFERENTIATION PROTEIN A"/>
    <property type="match status" value="1"/>
</dbReference>
<comment type="caution">
    <text evidence="2">The sequence shown here is derived from an EMBL/GenBank/DDBJ whole genome shotgun (WGS) entry which is preliminary data.</text>
</comment>
<accession>A0ABV8GQI8</accession>